<organism evidence="1 2">
    <name type="scientific">Micromonospora echinofusca</name>
    <dbReference type="NCBI Taxonomy" id="47858"/>
    <lineage>
        <taxon>Bacteria</taxon>
        <taxon>Bacillati</taxon>
        <taxon>Actinomycetota</taxon>
        <taxon>Actinomycetes</taxon>
        <taxon>Micromonosporales</taxon>
        <taxon>Micromonosporaceae</taxon>
        <taxon>Micromonospora</taxon>
    </lineage>
</organism>
<evidence type="ECO:0000313" key="1">
    <source>
        <dbReference type="EMBL" id="MBO4207692.1"/>
    </source>
</evidence>
<dbReference type="RefSeq" id="WP_208814584.1">
    <property type="nucleotide sequence ID" value="NZ_WVUH01000139.1"/>
</dbReference>
<evidence type="ECO:0008006" key="3">
    <source>
        <dbReference type="Google" id="ProtNLM"/>
    </source>
</evidence>
<dbReference type="Gene3D" id="3.20.20.80">
    <property type="entry name" value="Glycosidases"/>
    <property type="match status" value="1"/>
</dbReference>
<dbReference type="InterPro" id="IPR017853">
    <property type="entry name" value="GH"/>
</dbReference>
<comment type="caution">
    <text evidence="1">The sequence shown here is derived from an EMBL/GenBank/DDBJ whole genome shotgun (WGS) entry which is preliminary data.</text>
</comment>
<dbReference type="EMBL" id="WVUH01000139">
    <property type="protein sequence ID" value="MBO4207692.1"/>
    <property type="molecule type" value="Genomic_DNA"/>
</dbReference>
<accession>A0ABS3VT24</accession>
<protein>
    <recommendedName>
        <fullName evidence="3">Abortive infection protein</fullName>
    </recommendedName>
</protein>
<proteinExistence type="predicted"/>
<name>A0ABS3VT24_MICEH</name>
<gene>
    <name evidence="1" type="ORF">GSF22_17030</name>
</gene>
<keyword evidence="2" id="KW-1185">Reference proteome</keyword>
<evidence type="ECO:0000313" key="2">
    <source>
        <dbReference type="Proteomes" id="UP000823521"/>
    </source>
</evidence>
<dbReference type="Proteomes" id="UP000823521">
    <property type="component" value="Unassembled WGS sequence"/>
</dbReference>
<dbReference type="SUPFAM" id="SSF51445">
    <property type="entry name" value="(Trans)glycosidases"/>
    <property type="match status" value="1"/>
</dbReference>
<sequence length="336" mass="37094">MRAKGIGYDAGFSFDGTTSRPFDPAVVRRELEIIRADLHCTAVRVFGSNLDQLEFAASHAADLGLEVWFSPFTHGLDPEQMLDLLADGAGRAERIRRRGAEVVFVTGAELSLFNNGFLPGGSLRERLDSLLRRDPDMIRAMALVPDRVNDFLGRAVAVVRERFAGRVTYASVPLERVDWTPFDIVSVDAHRSKEVAHVYQQGIRALVAQGKPVAITEFGCTTHRGAADHGALSGEIVEYDGGIPVRLNGDYVRDEQEQATYLRELLDIFTAEGVDAAFACTFVCYGLPHRRNPREDLDMASWGVVKILDEGTGETYPDMPWEPKAAFTTLAACYRA</sequence>
<reference evidence="1 2" key="1">
    <citation type="submission" date="2019-12" db="EMBL/GenBank/DDBJ databases">
        <title>Whole genome sequencing of endophytic Actinobacterium Micromonospora sp. MPMI6T.</title>
        <authorList>
            <person name="Evv R."/>
            <person name="Podile A.R."/>
        </authorList>
    </citation>
    <scope>NUCLEOTIDE SEQUENCE [LARGE SCALE GENOMIC DNA]</scope>
    <source>
        <strain evidence="1 2">MPMI6</strain>
    </source>
</reference>